<dbReference type="Proteomes" id="UP000063953">
    <property type="component" value="Chromosome"/>
</dbReference>
<name>A0A0K1XD47_9GAMM</name>
<keyword evidence="1" id="KW-1133">Transmembrane helix</keyword>
<dbReference type="RefSeq" id="WP_053100116.1">
    <property type="nucleotide sequence ID" value="NZ_CP012365.1"/>
</dbReference>
<keyword evidence="1" id="KW-0812">Transmembrane</keyword>
<keyword evidence="1" id="KW-0472">Membrane</keyword>
<reference evidence="2 3" key="1">
    <citation type="journal article" date="2015" name="Genome Announc.">
        <title>Genome Sequences of Oblitimonas alkaliphila gen. nov. sp. nov. (Proposed), a Novel Bacterium of the Pseudomonadaceae Family.</title>
        <authorList>
            <person name="Lauer A.C."/>
            <person name="Nicholson A.C."/>
            <person name="Humrighouse B.W."/>
            <person name="Emery B."/>
            <person name="Drobish A."/>
            <person name="Juieng P."/>
            <person name="Loparev V."/>
            <person name="McQuiston J.R."/>
        </authorList>
    </citation>
    <scope>NUCLEOTIDE SEQUENCE [LARGE SCALE GENOMIC DNA]</scope>
    <source>
        <strain evidence="2 3">E5571</strain>
    </source>
</reference>
<organism evidence="2 3">
    <name type="scientific">Thiopseudomonas alkaliphila</name>
    <dbReference type="NCBI Taxonomy" id="1697053"/>
    <lineage>
        <taxon>Bacteria</taxon>
        <taxon>Pseudomonadati</taxon>
        <taxon>Pseudomonadota</taxon>
        <taxon>Gammaproteobacteria</taxon>
        <taxon>Pseudomonadales</taxon>
        <taxon>Pseudomonadaceae</taxon>
        <taxon>Thiopseudomonas</taxon>
    </lineage>
</organism>
<evidence type="ECO:0000313" key="3">
    <source>
        <dbReference type="Proteomes" id="UP000063953"/>
    </source>
</evidence>
<dbReference type="STRING" id="1697053.AKN87_05515"/>
<feature type="transmembrane region" description="Helical" evidence="1">
    <location>
        <begin position="50"/>
        <end position="70"/>
    </location>
</feature>
<dbReference type="EMBL" id="CP012365">
    <property type="protein sequence ID" value="AKX59098.1"/>
    <property type="molecule type" value="Genomic_DNA"/>
</dbReference>
<evidence type="ECO:0000313" key="2">
    <source>
        <dbReference type="EMBL" id="AKX59098.1"/>
    </source>
</evidence>
<gene>
    <name evidence="2" type="ORF">AKN88_03475</name>
</gene>
<proteinExistence type="predicted"/>
<feature type="transmembrane region" description="Helical" evidence="1">
    <location>
        <begin position="7"/>
        <end position="30"/>
    </location>
</feature>
<evidence type="ECO:0000256" key="1">
    <source>
        <dbReference type="SAM" id="Phobius"/>
    </source>
</evidence>
<accession>A0A0K1XD47</accession>
<protein>
    <submittedName>
        <fullName evidence="2">Uncharacterized protein</fullName>
    </submittedName>
</protein>
<sequence length="76" mass="8839">MSTPAFIGLYLVNCLFFKWIISWGGAQVIQGWLSHAPLGWFTAHWTAEQLRLYGLIIWLLSTLFFIVGLLKSEYRF</sequence>
<keyword evidence="3" id="KW-1185">Reference proteome</keyword>
<dbReference type="AlphaFoldDB" id="A0A0K1XD47"/>